<dbReference type="Proteomes" id="UP000193144">
    <property type="component" value="Unassembled WGS sequence"/>
</dbReference>
<feature type="compositionally biased region" description="Low complexity" evidence="2">
    <location>
        <begin position="1156"/>
        <end position="1196"/>
    </location>
</feature>
<dbReference type="InterPro" id="IPR036770">
    <property type="entry name" value="Ankyrin_rpt-contain_sf"/>
</dbReference>
<evidence type="ECO:0008006" key="7">
    <source>
        <dbReference type="Google" id="ProtNLM"/>
    </source>
</evidence>
<keyword evidence="6" id="KW-1185">Reference proteome</keyword>
<dbReference type="GO" id="GO:0005654">
    <property type="term" value="C:nucleoplasm"/>
    <property type="evidence" value="ECO:0007669"/>
    <property type="project" value="TreeGrafter"/>
</dbReference>
<feature type="compositionally biased region" description="Basic and acidic residues" evidence="2">
    <location>
        <begin position="134"/>
        <end position="152"/>
    </location>
</feature>
<dbReference type="PANTHER" id="PTHR24149">
    <property type="entry name" value="ANKYRIN REPEAT DOMAIN-CONTAINING PROTEIN 12"/>
    <property type="match status" value="1"/>
</dbReference>
<proteinExistence type="predicted"/>
<evidence type="ECO:0000259" key="3">
    <source>
        <dbReference type="Pfam" id="PF24513"/>
    </source>
</evidence>
<dbReference type="OrthoDB" id="194358at2759"/>
<feature type="domain" description="DUF7593" evidence="3">
    <location>
        <begin position="947"/>
        <end position="1104"/>
    </location>
</feature>
<evidence type="ECO:0000256" key="1">
    <source>
        <dbReference type="PROSITE-ProRule" id="PRU00023"/>
    </source>
</evidence>
<dbReference type="EMBL" id="MCFA01000029">
    <property type="protein sequence ID" value="ORY14924.1"/>
    <property type="molecule type" value="Genomic_DNA"/>
</dbReference>
<dbReference type="Gene3D" id="1.25.40.20">
    <property type="entry name" value="Ankyrin repeat-containing domain"/>
    <property type="match status" value="2"/>
</dbReference>
<feature type="compositionally biased region" description="Low complexity" evidence="2">
    <location>
        <begin position="36"/>
        <end position="66"/>
    </location>
</feature>
<dbReference type="STRING" id="1231657.A0A1Y1ZXI2"/>
<sequence>MTSNGDAVLNPSSTSATSLDRSAGAHPHVSPPPQTSSPKAARPASPPSAKSNSPSTNRPQNGYNSSEDGEGENESEAETVVLGNSNDDGAQSNKVIKTERDDDDDVDVNVVRSAKEGSRARSPVLNGRKTSSSDGRDPKANGAKHGSERDAKSPIPTSPSSRTTSRHTKETSPADSPTSPVHSTTSPSQPTTRGRSASTVENRKRKLRDESNPKLLEPPRQKAKTEGPRDHRNQPTSPATPGLGRAHKRSQSTQSLVGTTGRKRREVQAIALPPQDRKQWSDSSSENSSSPRPLNTPSLSGPHTRVKRSSHRALTSPARAMPHKRNVDKFGATRLARESEKGDLSAVKAAYNAAPEELDQEDFAGIAPLQKASLHGWAPVVEFLISKGCKTDCESNDRDTPLIDAVENGHLDVVRLLLSKGGVNPHHYNKKGQRAIDVLDLDDDDGKEIEKELRAAMRRETKPRKEEEEEYVQPLMNQQKSASRLLYNEYNTETLIEKAGDGDIIAVGELISSNIKPNIACGVAASRGGHHEILSILLGSGLKADPDPSKHSETPMLVAIGRGHLKIIHLLLDQDNFDPTRRNREGKTYWEISEERRGPRWETERKVLKEAYDTFRQAHKSPRRNKKEAPNPSAMRMKRKSSPHRERSASPRPEPKRGHLSKATSAPQAPKSRRLMSGKEMANREVKRKQRVVNEDTSDEESEEEVRRPTKKLMSKHRSFSEGEEAKPVKKVVKARSTERDAQQNLARAFSDDSADDHPQKPASKIRTRTISHTKPTPDADSPDERKPGKKMLKSRPMDDKIRKRRASDLSLDEVRSKKTPTASAKSTPAPPEKASTPESVRERQLEAEKKAAEAKRKEAEAEALKREEEEAARKAAQEAARKAAEEEEARKKAEAEALAKAEAEAEAEAKRLAEEAEAARKRAEEEAKRQAEEARLAAERAARRERISKLPKALRHACEQGHNRPLHFAGEELGISAVFLPLFYATGKDLQPAQTNTHCKSYIMSFQLVGILGLPELDLAQLGSPYAEWDRIPVNRKQRETLLREYDVALLAQDFRFPLEGTPEFDYAKIQERIKEARQQFIDMEGLYWVEDSVVCEEVDKVETLKTLADEIKDTGRRRRMNLTEGAEEVLKEKRHRPRKSFMDVLLGQATVNGTGPTDVTVNGNGTTNGSASPATNGGASLNANANTNTNDPAGPVVDVKANGEG</sequence>
<gene>
    <name evidence="5" type="ORF">BCR34DRAFT_559700</name>
</gene>
<feature type="region of interest" description="Disordered" evidence="2">
    <location>
        <begin position="614"/>
        <end position="913"/>
    </location>
</feature>
<feature type="repeat" description="ANK" evidence="1">
    <location>
        <begin position="397"/>
        <end position="421"/>
    </location>
</feature>
<dbReference type="InterPro" id="IPR056485">
    <property type="entry name" value="ARM_KRIT1"/>
</dbReference>
<dbReference type="Pfam" id="PF24521">
    <property type="entry name" value="Ank_KRIT1"/>
    <property type="match status" value="1"/>
</dbReference>
<feature type="compositionally biased region" description="Acidic residues" evidence="2">
    <location>
        <begin position="67"/>
        <end position="77"/>
    </location>
</feature>
<dbReference type="AlphaFoldDB" id="A0A1Y1ZXI2"/>
<feature type="domain" description="KRIT1 ARM-repeats" evidence="4">
    <location>
        <begin position="479"/>
        <end position="616"/>
    </location>
</feature>
<dbReference type="SUPFAM" id="SSF48403">
    <property type="entry name" value="Ankyrin repeat"/>
    <property type="match status" value="1"/>
</dbReference>
<dbReference type="Pfam" id="PF12796">
    <property type="entry name" value="Ank_2"/>
    <property type="match status" value="1"/>
</dbReference>
<protein>
    <recommendedName>
        <fullName evidence="7">Ankyrin repeat-containing domain protein</fullName>
    </recommendedName>
</protein>
<feature type="compositionally biased region" description="Polar residues" evidence="2">
    <location>
        <begin position="1"/>
        <end position="20"/>
    </location>
</feature>
<comment type="caution">
    <text evidence="5">The sequence shown here is derived from an EMBL/GenBank/DDBJ whole genome shotgun (WGS) entry which is preliminary data.</text>
</comment>
<feature type="compositionally biased region" description="Low complexity" evidence="2">
    <location>
        <begin position="153"/>
        <end position="163"/>
    </location>
</feature>
<dbReference type="SMART" id="SM00248">
    <property type="entry name" value="ANK"/>
    <property type="match status" value="3"/>
</dbReference>
<evidence type="ECO:0000313" key="6">
    <source>
        <dbReference type="Proteomes" id="UP000193144"/>
    </source>
</evidence>
<accession>A0A1Y1ZXI2</accession>
<dbReference type="InterPro" id="IPR002110">
    <property type="entry name" value="Ankyrin_rpt"/>
</dbReference>
<dbReference type="InterPro" id="IPR056015">
    <property type="entry name" value="DUF7593"/>
</dbReference>
<keyword evidence="1" id="KW-0040">ANK repeat</keyword>
<dbReference type="PROSITE" id="PS50297">
    <property type="entry name" value="ANK_REP_REGION"/>
    <property type="match status" value="1"/>
</dbReference>
<organism evidence="5 6">
    <name type="scientific">Clohesyomyces aquaticus</name>
    <dbReference type="NCBI Taxonomy" id="1231657"/>
    <lineage>
        <taxon>Eukaryota</taxon>
        <taxon>Fungi</taxon>
        <taxon>Dikarya</taxon>
        <taxon>Ascomycota</taxon>
        <taxon>Pezizomycotina</taxon>
        <taxon>Dothideomycetes</taxon>
        <taxon>Pleosporomycetidae</taxon>
        <taxon>Pleosporales</taxon>
        <taxon>Lindgomycetaceae</taxon>
        <taxon>Clohesyomyces</taxon>
    </lineage>
</organism>
<feature type="compositionally biased region" description="Polar residues" evidence="2">
    <location>
        <begin position="291"/>
        <end position="301"/>
    </location>
</feature>
<feature type="compositionally biased region" description="Basic residues" evidence="2">
    <location>
        <begin position="617"/>
        <end position="626"/>
    </location>
</feature>
<feature type="compositionally biased region" description="Basic and acidic residues" evidence="2">
    <location>
        <begin position="207"/>
        <end position="233"/>
    </location>
</feature>
<reference evidence="5 6" key="1">
    <citation type="submission" date="2016-07" db="EMBL/GenBank/DDBJ databases">
        <title>Pervasive Adenine N6-methylation of Active Genes in Fungi.</title>
        <authorList>
            <consortium name="DOE Joint Genome Institute"/>
            <person name="Mondo S.J."/>
            <person name="Dannebaum R.O."/>
            <person name="Kuo R.C."/>
            <person name="Labutti K."/>
            <person name="Haridas S."/>
            <person name="Kuo A."/>
            <person name="Salamov A."/>
            <person name="Ahrendt S.R."/>
            <person name="Lipzen A."/>
            <person name="Sullivan W."/>
            <person name="Andreopoulos W.B."/>
            <person name="Clum A."/>
            <person name="Lindquist E."/>
            <person name="Daum C."/>
            <person name="Ramamoorthy G.K."/>
            <person name="Gryganskyi A."/>
            <person name="Culley D."/>
            <person name="Magnuson J.K."/>
            <person name="James T.Y."/>
            <person name="O'Malley M.A."/>
            <person name="Stajich J.E."/>
            <person name="Spatafora J.W."/>
            <person name="Visel A."/>
            <person name="Grigoriev I.V."/>
        </authorList>
    </citation>
    <scope>NUCLEOTIDE SEQUENCE [LARGE SCALE GENOMIC DNA]</scope>
    <source>
        <strain evidence="5 6">CBS 115471</strain>
    </source>
</reference>
<dbReference type="PROSITE" id="PS50088">
    <property type="entry name" value="ANK_REPEAT"/>
    <property type="match status" value="1"/>
</dbReference>
<feature type="compositionally biased region" description="Low complexity" evidence="2">
    <location>
        <begin position="281"/>
        <end position="290"/>
    </location>
</feature>
<feature type="compositionally biased region" description="Low complexity" evidence="2">
    <location>
        <begin position="176"/>
        <end position="192"/>
    </location>
</feature>
<feature type="region of interest" description="Disordered" evidence="2">
    <location>
        <begin position="1156"/>
        <end position="1207"/>
    </location>
</feature>
<evidence type="ECO:0000259" key="4">
    <source>
        <dbReference type="Pfam" id="PF24521"/>
    </source>
</evidence>
<feature type="compositionally biased region" description="Basic residues" evidence="2">
    <location>
        <begin position="709"/>
        <end position="718"/>
    </location>
</feature>
<feature type="region of interest" description="Disordered" evidence="2">
    <location>
        <begin position="1"/>
        <end position="319"/>
    </location>
</feature>
<feature type="compositionally biased region" description="Basic and acidic residues" evidence="2">
    <location>
        <begin position="840"/>
        <end position="913"/>
    </location>
</feature>
<dbReference type="PANTHER" id="PTHR24149:SF14">
    <property type="entry name" value="ANKYRIN REPEAT DOMAIN 12"/>
    <property type="match status" value="1"/>
</dbReference>
<feature type="compositionally biased region" description="Basic and acidic residues" evidence="2">
    <location>
        <begin position="719"/>
        <end position="728"/>
    </location>
</feature>
<feature type="compositionally biased region" description="Polar residues" evidence="2">
    <location>
        <begin position="82"/>
        <end position="95"/>
    </location>
</feature>
<dbReference type="Pfam" id="PF24513">
    <property type="entry name" value="DUF7593"/>
    <property type="match status" value="1"/>
</dbReference>
<name>A0A1Y1ZXI2_9PLEO</name>
<evidence type="ECO:0000313" key="5">
    <source>
        <dbReference type="EMBL" id="ORY14924.1"/>
    </source>
</evidence>
<dbReference type="InterPro" id="IPR053210">
    <property type="entry name" value="ANKRD12"/>
</dbReference>
<feature type="compositionally biased region" description="Basic and acidic residues" evidence="2">
    <location>
        <begin position="643"/>
        <end position="657"/>
    </location>
</feature>
<evidence type="ECO:0000256" key="2">
    <source>
        <dbReference type="SAM" id="MobiDB-lite"/>
    </source>
</evidence>